<sequence>MEAFSLLKYWRGGGGGGGLVAGDVSANAGRSTTGTTTIVTAVTHQTNETDEDDDDDDDGPFFDLEFAVPDEDEGDGGDEQENNEDDNINRGDNGEEEEAEAEEEEENDDVESTGTDGEREFNFTLSSGSNGGRTDPALSPSDDLFFKGRLVPIEPSSLALNASEPNSKLQFPVSLLKSATKFRVFMLGLKKSKSTATEKTDSIGSASSTPKPQQNQESQQKQQSETQQQPSKFFTVKFKVEEVPIVSLFTRDNSSRGVSGNKSQKPNSDESASDEKLFSKEVMQRYLKKVKPLYVRVSKRYGEKLRFSGQLSLGSGPKAAQPPPSPPPPTKSTAVKSESEGEVVETAASNVKSQKQGNNLPAGLRVVCKHLGKSRSASSAVAAVPSGPAPSRRRDDSLLQQQDGIQSAILHCKRSFNASRDAESTVLSRSASDPSHEKAKDASRKNSKEVRVDARVGSSQS</sequence>
<feature type="compositionally biased region" description="Gly residues" evidence="1">
    <location>
        <begin position="11"/>
        <end position="20"/>
    </location>
</feature>
<feature type="compositionally biased region" description="Polar residues" evidence="1">
    <location>
        <begin position="347"/>
        <end position="359"/>
    </location>
</feature>
<accession>A0AAP0RF55</accession>
<keyword evidence="3" id="KW-1185">Reference proteome</keyword>
<proteinExistence type="predicted"/>
<feature type="compositionally biased region" description="Acidic residues" evidence="1">
    <location>
        <begin position="48"/>
        <end position="60"/>
    </location>
</feature>
<feature type="compositionally biased region" description="Polar residues" evidence="1">
    <location>
        <begin position="250"/>
        <end position="270"/>
    </location>
</feature>
<evidence type="ECO:0000256" key="1">
    <source>
        <dbReference type="SAM" id="MobiDB-lite"/>
    </source>
</evidence>
<dbReference type="InterPro" id="IPR039619">
    <property type="entry name" value="MAKR2/5"/>
</dbReference>
<gene>
    <name evidence="2" type="ORF">L1049_006208</name>
</gene>
<feature type="region of interest" description="Disordered" evidence="1">
    <location>
        <begin position="308"/>
        <end position="361"/>
    </location>
</feature>
<dbReference type="GO" id="GO:0005886">
    <property type="term" value="C:plasma membrane"/>
    <property type="evidence" value="ECO:0007669"/>
    <property type="project" value="InterPro"/>
</dbReference>
<evidence type="ECO:0008006" key="4">
    <source>
        <dbReference type="Google" id="ProtNLM"/>
    </source>
</evidence>
<dbReference type="PANTHER" id="PTHR33929">
    <property type="entry name" value="MEMBRANE-ASSOCIATED KINASE REGULATOR 2-RELATED"/>
    <property type="match status" value="1"/>
</dbReference>
<name>A0AAP0RF55_LIQFO</name>
<reference evidence="2 3" key="1">
    <citation type="journal article" date="2024" name="Plant J.">
        <title>Genome sequences and population genomics reveal climatic adaptation and genomic divergence between two closely related sweetgum species.</title>
        <authorList>
            <person name="Xu W.Q."/>
            <person name="Ren C.Q."/>
            <person name="Zhang X.Y."/>
            <person name="Comes H.P."/>
            <person name="Liu X.H."/>
            <person name="Li Y.G."/>
            <person name="Kettle C.J."/>
            <person name="Jalonen R."/>
            <person name="Gaisberger H."/>
            <person name="Ma Y.Z."/>
            <person name="Qiu Y.X."/>
        </authorList>
    </citation>
    <scope>NUCLEOTIDE SEQUENCE [LARGE SCALE GENOMIC DNA]</scope>
    <source>
        <strain evidence="2">Hangzhou</strain>
    </source>
</reference>
<dbReference type="PANTHER" id="PTHR33929:SF1">
    <property type="entry name" value="MEMBRANE-ASSOCIATED KINASE REGULATOR 2-RELATED"/>
    <property type="match status" value="1"/>
</dbReference>
<feature type="compositionally biased region" description="Low complexity" evidence="1">
    <location>
        <begin position="32"/>
        <end position="46"/>
    </location>
</feature>
<dbReference type="EMBL" id="JBBPBK010000010">
    <property type="protein sequence ID" value="KAK9276672.1"/>
    <property type="molecule type" value="Genomic_DNA"/>
</dbReference>
<feature type="region of interest" description="Disordered" evidence="1">
    <location>
        <begin position="11"/>
        <end position="143"/>
    </location>
</feature>
<dbReference type="AlphaFoldDB" id="A0AAP0RF55"/>
<dbReference type="Proteomes" id="UP001415857">
    <property type="component" value="Unassembled WGS sequence"/>
</dbReference>
<feature type="compositionally biased region" description="Acidic residues" evidence="1">
    <location>
        <begin position="68"/>
        <end position="86"/>
    </location>
</feature>
<feature type="compositionally biased region" description="Acidic residues" evidence="1">
    <location>
        <begin position="94"/>
        <end position="111"/>
    </location>
</feature>
<protein>
    <recommendedName>
        <fullName evidence="4">Membrane-associated kinase regulator 2</fullName>
    </recommendedName>
</protein>
<feature type="region of interest" description="Disordered" evidence="1">
    <location>
        <begin position="417"/>
        <end position="461"/>
    </location>
</feature>
<organism evidence="2 3">
    <name type="scientific">Liquidambar formosana</name>
    <name type="common">Formosan gum</name>
    <dbReference type="NCBI Taxonomy" id="63359"/>
    <lineage>
        <taxon>Eukaryota</taxon>
        <taxon>Viridiplantae</taxon>
        <taxon>Streptophyta</taxon>
        <taxon>Embryophyta</taxon>
        <taxon>Tracheophyta</taxon>
        <taxon>Spermatophyta</taxon>
        <taxon>Magnoliopsida</taxon>
        <taxon>eudicotyledons</taxon>
        <taxon>Gunneridae</taxon>
        <taxon>Pentapetalae</taxon>
        <taxon>Saxifragales</taxon>
        <taxon>Altingiaceae</taxon>
        <taxon>Liquidambar</taxon>
    </lineage>
</organism>
<feature type="compositionally biased region" description="Low complexity" evidence="1">
    <location>
        <begin position="374"/>
        <end position="390"/>
    </location>
</feature>
<feature type="region of interest" description="Disordered" evidence="1">
    <location>
        <begin position="373"/>
        <end position="398"/>
    </location>
</feature>
<comment type="caution">
    <text evidence="2">The sequence shown here is derived from an EMBL/GenBank/DDBJ whole genome shotgun (WGS) entry which is preliminary data.</text>
</comment>
<feature type="compositionally biased region" description="Pro residues" evidence="1">
    <location>
        <begin position="320"/>
        <end position="330"/>
    </location>
</feature>
<feature type="region of interest" description="Disordered" evidence="1">
    <location>
        <begin position="192"/>
        <end position="230"/>
    </location>
</feature>
<feature type="compositionally biased region" description="Low complexity" evidence="1">
    <location>
        <begin position="209"/>
        <end position="230"/>
    </location>
</feature>
<feature type="region of interest" description="Disordered" evidence="1">
    <location>
        <begin position="250"/>
        <end position="278"/>
    </location>
</feature>
<evidence type="ECO:0000313" key="2">
    <source>
        <dbReference type="EMBL" id="KAK9276672.1"/>
    </source>
</evidence>
<evidence type="ECO:0000313" key="3">
    <source>
        <dbReference type="Proteomes" id="UP001415857"/>
    </source>
</evidence>
<feature type="compositionally biased region" description="Basic and acidic residues" evidence="1">
    <location>
        <begin position="434"/>
        <end position="454"/>
    </location>
</feature>